<reference evidence="1" key="1">
    <citation type="submission" date="2023-06" db="EMBL/GenBank/DDBJ databases">
        <title>WGS-Sequencing of Streptomyces ficellus isolate 21 collected from sand in Gara Djebilet Iron Mine in Algeria.</title>
        <authorList>
            <person name="Zegers G.P."/>
            <person name="Gomez A."/>
            <person name="Gueddou A."/>
            <person name="Zahara A.F."/>
            <person name="Worth M."/>
            <person name="Sevigny J.L."/>
            <person name="Tisa L."/>
        </authorList>
    </citation>
    <scope>NUCLEOTIDE SEQUENCE</scope>
    <source>
        <strain evidence="1">AS11</strain>
    </source>
</reference>
<keyword evidence="2" id="KW-1185">Reference proteome</keyword>
<dbReference type="Proteomes" id="UP001174050">
    <property type="component" value="Unassembled WGS sequence"/>
</dbReference>
<comment type="caution">
    <text evidence="1">The sequence shown here is derived from an EMBL/GenBank/DDBJ whole genome shotgun (WGS) entry which is preliminary data.</text>
</comment>
<evidence type="ECO:0000313" key="2">
    <source>
        <dbReference type="Proteomes" id="UP001174050"/>
    </source>
</evidence>
<dbReference type="RefSeq" id="WP_290110260.1">
    <property type="nucleotide sequence ID" value="NZ_JAUEPL010000004.1"/>
</dbReference>
<gene>
    <name evidence="1" type="ORF">QWM81_05005</name>
</gene>
<sequence>MFQNPTVRLTPMKPDAVPSAFSYLRAVEAGETEAAAGFASADPGIHWQLVDVAKRIIVPVTALCGTDPDPCDDSLALPAVGRVLVTTLGHWASQARSNAAGGIAYVVIAFVREVLAQEECGETVAGVLRQLEAVGVGQALDAHPAPAGAHPVRLTIA</sequence>
<accession>A0ABT7Z1N8</accession>
<proteinExistence type="predicted"/>
<name>A0ABT7Z1N8_9ACTN</name>
<dbReference type="EMBL" id="JAUEPL010000004">
    <property type="protein sequence ID" value="MDN3293407.1"/>
    <property type="molecule type" value="Genomic_DNA"/>
</dbReference>
<organism evidence="1 2">
    <name type="scientific">Streptomyces ficellus</name>
    <dbReference type="NCBI Taxonomy" id="1977088"/>
    <lineage>
        <taxon>Bacteria</taxon>
        <taxon>Bacillati</taxon>
        <taxon>Actinomycetota</taxon>
        <taxon>Actinomycetes</taxon>
        <taxon>Kitasatosporales</taxon>
        <taxon>Streptomycetaceae</taxon>
        <taxon>Streptomyces</taxon>
    </lineage>
</organism>
<evidence type="ECO:0000313" key="1">
    <source>
        <dbReference type="EMBL" id="MDN3293407.1"/>
    </source>
</evidence>
<protein>
    <submittedName>
        <fullName evidence="1">Uncharacterized protein</fullName>
    </submittedName>
</protein>